<proteinExistence type="predicted"/>
<dbReference type="GO" id="GO:0019028">
    <property type="term" value="C:viral capsid"/>
    <property type="evidence" value="ECO:0007669"/>
    <property type="project" value="UniProtKB-KW"/>
</dbReference>
<name>A0A8S5L3R3_9VIRU</name>
<evidence type="ECO:0000313" key="1">
    <source>
        <dbReference type="EMBL" id="DAD52328.1"/>
    </source>
</evidence>
<dbReference type="Proteomes" id="UP000682544">
    <property type="component" value="Segment"/>
</dbReference>
<reference evidence="1" key="1">
    <citation type="submission" date="2020-09" db="EMBL/GenBank/DDBJ databases">
        <title>Leviviricetes taxonomy.</title>
        <authorList>
            <person name="Stockdale S.R."/>
            <person name="Callanan J."/>
            <person name="Adriaenssens E.M."/>
            <person name="Kuhn J.H."/>
            <person name="Rumnieks J."/>
            <person name="Shkoporov A."/>
            <person name="Draper L.A."/>
            <person name="Ross P."/>
            <person name="Hill C."/>
        </authorList>
    </citation>
    <scope>NUCLEOTIDE SEQUENCE</scope>
</reference>
<dbReference type="RefSeq" id="YP_010768872.1">
    <property type="nucleotide sequence ID" value="NC_073814.1"/>
</dbReference>
<evidence type="ECO:0000313" key="2">
    <source>
        <dbReference type="Proteomes" id="UP000682544"/>
    </source>
</evidence>
<sequence>MAFAPSSPVTGAAMTGLTSPTYTLSADTAVKPNAKSYTISALGGTQTGVTTHSIASPFTLSMIRPTAFKLLGSPNTSGVIRAFPKNSFDIICRKGVNVLANQPSQLSIMRLIASIPAGSEAYDIANLRAQISCLVGVLWQIADSLDDTFVSGTL</sequence>
<gene>
    <name evidence="1" type="primary">SRR6960803_1_2</name>
</gene>
<dbReference type="GeneID" id="80397086"/>
<dbReference type="KEGG" id="vg:80397086"/>
<keyword evidence="2" id="KW-1185">Reference proteome</keyword>
<keyword evidence="1" id="KW-0946">Virion</keyword>
<protein>
    <submittedName>
        <fullName evidence="1">Coat protein</fullName>
    </submittedName>
</protein>
<keyword evidence="1" id="KW-0167">Capsid protein</keyword>
<organism evidence="1 2">
    <name type="scientific">ssRNA phage SRR6960803_1</name>
    <dbReference type="NCBI Taxonomy" id="2786612"/>
    <lineage>
        <taxon>Viruses</taxon>
        <taxon>Riboviria</taxon>
        <taxon>Orthornavirae</taxon>
        <taxon>Lenarviricota</taxon>
        <taxon>Leviviricetes</taxon>
        <taxon>Norzivirales</taxon>
        <taxon>Atkinsviridae</taxon>
        <taxon>Monekavirus</taxon>
        <taxon>Monekavirus asiovivens</taxon>
    </lineage>
</organism>
<dbReference type="EMBL" id="BK014072">
    <property type="protein sequence ID" value="DAD52328.1"/>
    <property type="molecule type" value="Genomic_RNA"/>
</dbReference>
<accession>A0A8S5L3R3</accession>